<accession>A0A8S3TKN5</accession>
<dbReference type="InterPro" id="IPR008220">
    <property type="entry name" value="HAT_MetX-like"/>
</dbReference>
<evidence type="ECO:0000313" key="4">
    <source>
        <dbReference type="Proteomes" id="UP000683360"/>
    </source>
</evidence>
<dbReference type="OrthoDB" id="444135at2759"/>
<dbReference type="HAMAP" id="MF_00296">
    <property type="entry name" value="MetX_acyltransf"/>
    <property type="match status" value="1"/>
</dbReference>
<dbReference type="GO" id="GO:0004414">
    <property type="term" value="F:homoserine O-acetyltransferase activity"/>
    <property type="evidence" value="ECO:0007669"/>
    <property type="project" value="TreeGrafter"/>
</dbReference>
<dbReference type="AlphaFoldDB" id="A0A8S3TKN5"/>
<protein>
    <submittedName>
        <fullName evidence="3">Homoserine O-acetyltransferase,Homoserine O-succinyltransferase,Serine O-succinyltransferase</fullName>
    </submittedName>
</protein>
<dbReference type="SUPFAM" id="SSF53474">
    <property type="entry name" value="alpha/beta-Hydrolases"/>
    <property type="match status" value="1"/>
</dbReference>
<dbReference type="InterPro" id="IPR029058">
    <property type="entry name" value="AB_hydrolase_fold"/>
</dbReference>
<comment type="caution">
    <text evidence="3">The sequence shown here is derived from an EMBL/GenBank/DDBJ whole genome shotgun (WGS) entry which is preliminary data.</text>
</comment>
<dbReference type="Proteomes" id="UP000683360">
    <property type="component" value="Unassembled WGS sequence"/>
</dbReference>
<gene>
    <name evidence="3" type="ORF">MEDL_44852</name>
</gene>
<keyword evidence="4" id="KW-1185">Reference proteome</keyword>
<name>A0A8S3TKN5_MYTED</name>
<dbReference type="PANTHER" id="PTHR32268:SF16">
    <property type="entry name" value="SERINE O-SUCCINYLTRANSFERASE"/>
    <property type="match status" value="1"/>
</dbReference>
<evidence type="ECO:0000256" key="1">
    <source>
        <dbReference type="ARBA" id="ARBA00006886"/>
    </source>
</evidence>
<evidence type="ECO:0000313" key="3">
    <source>
        <dbReference type="EMBL" id="CAG2232112.1"/>
    </source>
</evidence>
<dbReference type="InterPro" id="IPR000073">
    <property type="entry name" value="AB_hydrolase_1"/>
</dbReference>
<dbReference type="EMBL" id="CAJPWZ010002164">
    <property type="protein sequence ID" value="CAG2232112.1"/>
    <property type="molecule type" value="Genomic_DNA"/>
</dbReference>
<feature type="domain" description="AB hydrolase-1" evidence="2">
    <location>
        <begin position="141"/>
        <end position="323"/>
    </location>
</feature>
<dbReference type="GO" id="GO:0009086">
    <property type="term" value="P:methionine biosynthetic process"/>
    <property type="evidence" value="ECO:0007669"/>
    <property type="project" value="TreeGrafter"/>
</dbReference>
<organism evidence="3 4">
    <name type="scientific">Mytilus edulis</name>
    <name type="common">Blue mussel</name>
    <dbReference type="NCBI Taxonomy" id="6550"/>
    <lineage>
        <taxon>Eukaryota</taxon>
        <taxon>Metazoa</taxon>
        <taxon>Spiralia</taxon>
        <taxon>Lophotrochozoa</taxon>
        <taxon>Mollusca</taxon>
        <taxon>Bivalvia</taxon>
        <taxon>Autobranchia</taxon>
        <taxon>Pteriomorphia</taxon>
        <taxon>Mytilida</taxon>
        <taxon>Mytiloidea</taxon>
        <taxon>Mytilidae</taxon>
        <taxon>Mytilinae</taxon>
        <taxon>Mytilus</taxon>
    </lineage>
</organism>
<dbReference type="PANTHER" id="PTHR32268">
    <property type="entry name" value="HOMOSERINE O-ACETYLTRANSFERASE"/>
    <property type="match status" value="1"/>
</dbReference>
<evidence type="ECO:0000259" key="2">
    <source>
        <dbReference type="Pfam" id="PF00561"/>
    </source>
</evidence>
<dbReference type="GO" id="GO:0009001">
    <property type="term" value="F:serine O-acetyltransferase activity"/>
    <property type="evidence" value="ECO:0007669"/>
    <property type="project" value="TreeGrafter"/>
</dbReference>
<sequence>MLSTLRVLPRMIGITATENLIKPANGIQLKKCLNRNFHKCRTLSQRTNVLPVFEDFPQIDVPEYKEQPEEATIFRGMETDFPCLTRNKLNGPEPEYTKVVSGYKTFTSQMPFPLKYNHAVLPNLTIAYETWGELNENKDNVVLIHAGLSASSHAKSHEDNMSPGWWEKFVGSGCALDTNKFFIICTNSLGSCYGSTGPSSINPVTNKKYATTFPVISVEDMVRAQFLLLDNLGIEKLHSSVGSSLGGMCSLQAAVMYPERVGRLISISSCAHSHPSSIAMRYLQRKAIMSDPNWNKGHYYGAKYPKMGMKLAREIATITYGMDQNDCRAMDLFDIAESYESLHAGLSRVNCPVMVIGVQTDILFPIRQQRKLATALQESGNPAVTFYELNSLYGHDTFLLDLNGVGAAVKVQYF</sequence>
<dbReference type="GO" id="GO:0009092">
    <property type="term" value="P:homoserine metabolic process"/>
    <property type="evidence" value="ECO:0007669"/>
    <property type="project" value="TreeGrafter"/>
</dbReference>
<proteinExistence type="inferred from homology"/>
<dbReference type="Pfam" id="PF00561">
    <property type="entry name" value="Abhydrolase_1"/>
    <property type="match status" value="1"/>
</dbReference>
<dbReference type="Gene3D" id="3.40.50.1820">
    <property type="entry name" value="alpha/beta hydrolase"/>
    <property type="match status" value="2"/>
</dbReference>
<dbReference type="GO" id="GO:0005739">
    <property type="term" value="C:mitochondrion"/>
    <property type="evidence" value="ECO:0007669"/>
    <property type="project" value="TreeGrafter"/>
</dbReference>
<reference evidence="3" key="1">
    <citation type="submission" date="2021-03" db="EMBL/GenBank/DDBJ databases">
        <authorList>
            <person name="Bekaert M."/>
        </authorList>
    </citation>
    <scope>NUCLEOTIDE SEQUENCE</scope>
</reference>
<dbReference type="GO" id="GO:0006535">
    <property type="term" value="P:cysteine biosynthetic process from serine"/>
    <property type="evidence" value="ECO:0007669"/>
    <property type="project" value="TreeGrafter"/>
</dbReference>
<comment type="similarity">
    <text evidence="1">Belongs to the AB hydrolase superfamily. MetX family.</text>
</comment>